<gene>
    <name evidence="1" type="ORF">CC80DRAFT_493598</name>
</gene>
<evidence type="ECO:0000313" key="1">
    <source>
        <dbReference type="EMBL" id="KAF1954848.1"/>
    </source>
</evidence>
<dbReference type="EMBL" id="ML976997">
    <property type="protein sequence ID" value="KAF1954848.1"/>
    <property type="molecule type" value="Genomic_DNA"/>
</dbReference>
<reference evidence="1" key="1">
    <citation type="journal article" date="2020" name="Stud. Mycol.">
        <title>101 Dothideomycetes genomes: a test case for predicting lifestyles and emergence of pathogens.</title>
        <authorList>
            <person name="Haridas S."/>
            <person name="Albert R."/>
            <person name="Binder M."/>
            <person name="Bloem J."/>
            <person name="Labutti K."/>
            <person name="Salamov A."/>
            <person name="Andreopoulos B."/>
            <person name="Baker S."/>
            <person name="Barry K."/>
            <person name="Bills G."/>
            <person name="Bluhm B."/>
            <person name="Cannon C."/>
            <person name="Castanera R."/>
            <person name="Culley D."/>
            <person name="Daum C."/>
            <person name="Ezra D."/>
            <person name="Gonzalez J."/>
            <person name="Henrissat B."/>
            <person name="Kuo A."/>
            <person name="Liang C."/>
            <person name="Lipzen A."/>
            <person name="Lutzoni F."/>
            <person name="Magnuson J."/>
            <person name="Mondo S."/>
            <person name="Nolan M."/>
            <person name="Ohm R."/>
            <person name="Pangilinan J."/>
            <person name="Park H.-J."/>
            <person name="Ramirez L."/>
            <person name="Alfaro M."/>
            <person name="Sun H."/>
            <person name="Tritt A."/>
            <person name="Yoshinaga Y."/>
            <person name="Zwiers L.-H."/>
            <person name="Turgeon B."/>
            <person name="Goodwin S."/>
            <person name="Spatafora J."/>
            <person name="Crous P."/>
            <person name="Grigoriev I."/>
        </authorList>
    </citation>
    <scope>NUCLEOTIDE SEQUENCE</scope>
    <source>
        <strain evidence="1">CBS 675.92</strain>
    </source>
</reference>
<dbReference type="AlphaFoldDB" id="A0A6A5TR09"/>
<sequence length="75" mass="8614">MGSLCVQDYASRRPKVTDGYEKLPNPSSATVLATARHEHINRAFEDSYAALFPQHVPTEDWGTSWSIQKHLRRRM</sequence>
<accession>A0A6A5TR09</accession>
<dbReference type="Proteomes" id="UP000800035">
    <property type="component" value="Unassembled WGS sequence"/>
</dbReference>
<organism evidence="1 2">
    <name type="scientific">Byssothecium circinans</name>
    <dbReference type="NCBI Taxonomy" id="147558"/>
    <lineage>
        <taxon>Eukaryota</taxon>
        <taxon>Fungi</taxon>
        <taxon>Dikarya</taxon>
        <taxon>Ascomycota</taxon>
        <taxon>Pezizomycotina</taxon>
        <taxon>Dothideomycetes</taxon>
        <taxon>Pleosporomycetidae</taxon>
        <taxon>Pleosporales</taxon>
        <taxon>Massarineae</taxon>
        <taxon>Massarinaceae</taxon>
        <taxon>Byssothecium</taxon>
    </lineage>
</organism>
<keyword evidence="2" id="KW-1185">Reference proteome</keyword>
<evidence type="ECO:0000313" key="2">
    <source>
        <dbReference type="Proteomes" id="UP000800035"/>
    </source>
</evidence>
<proteinExistence type="predicted"/>
<protein>
    <submittedName>
        <fullName evidence="1">Uncharacterized protein</fullName>
    </submittedName>
</protein>
<feature type="non-terminal residue" evidence="1">
    <location>
        <position position="75"/>
    </location>
</feature>
<name>A0A6A5TR09_9PLEO</name>